<name>A0A164ZHX9_9CRUS</name>
<gene>
    <name evidence="1" type="ORF">APZ42_018061</name>
</gene>
<dbReference type="AlphaFoldDB" id="A0A164ZHX9"/>
<evidence type="ECO:0000313" key="2">
    <source>
        <dbReference type="Proteomes" id="UP000076858"/>
    </source>
</evidence>
<keyword evidence="2" id="KW-1185">Reference proteome</keyword>
<protein>
    <submittedName>
        <fullName evidence="1">Uncharacterized protein</fullName>
    </submittedName>
</protein>
<accession>A0A164ZHX9</accession>
<organism evidence="1 2">
    <name type="scientific">Daphnia magna</name>
    <dbReference type="NCBI Taxonomy" id="35525"/>
    <lineage>
        <taxon>Eukaryota</taxon>
        <taxon>Metazoa</taxon>
        <taxon>Ecdysozoa</taxon>
        <taxon>Arthropoda</taxon>
        <taxon>Crustacea</taxon>
        <taxon>Branchiopoda</taxon>
        <taxon>Diplostraca</taxon>
        <taxon>Cladocera</taxon>
        <taxon>Anomopoda</taxon>
        <taxon>Daphniidae</taxon>
        <taxon>Daphnia</taxon>
    </lineage>
</organism>
<dbReference type="EMBL" id="LRGB01000725">
    <property type="protein sequence ID" value="KZS16391.1"/>
    <property type="molecule type" value="Genomic_DNA"/>
</dbReference>
<comment type="caution">
    <text evidence="1">The sequence shown here is derived from an EMBL/GenBank/DDBJ whole genome shotgun (WGS) entry which is preliminary data.</text>
</comment>
<proteinExistence type="predicted"/>
<evidence type="ECO:0000313" key="1">
    <source>
        <dbReference type="EMBL" id="KZS16391.1"/>
    </source>
</evidence>
<reference evidence="1 2" key="1">
    <citation type="submission" date="2016-03" db="EMBL/GenBank/DDBJ databases">
        <title>EvidentialGene: Evidence-directed Construction of Genes on Genomes.</title>
        <authorList>
            <person name="Gilbert D.G."/>
            <person name="Choi J.-H."/>
            <person name="Mockaitis K."/>
            <person name="Colbourne J."/>
            <person name="Pfrender M."/>
        </authorList>
    </citation>
    <scope>NUCLEOTIDE SEQUENCE [LARGE SCALE GENOMIC DNA]</scope>
    <source>
        <strain evidence="1 2">Xinb3</strain>
        <tissue evidence="1">Complete organism</tissue>
    </source>
</reference>
<sequence length="103" mass="12146">MDMELTWRWTALKQPGIACCSVSLTKWYSVKANGPWSIVLSEIVERIQRFLTLIVLTFTTFALGLTKKNRNPRFLFKKKRYIFYFSRTSERDVKPGIHRGQND</sequence>
<dbReference type="Proteomes" id="UP000076858">
    <property type="component" value="Unassembled WGS sequence"/>
</dbReference>